<proteinExistence type="predicted"/>
<evidence type="ECO:0008006" key="4">
    <source>
        <dbReference type="Google" id="ProtNLM"/>
    </source>
</evidence>
<dbReference type="RefSeq" id="WP_179479606.1">
    <property type="nucleotide sequence ID" value="NZ_JACCFW010000001.1"/>
</dbReference>
<reference evidence="2 3" key="1">
    <citation type="submission" date="2020-07" db="EMBL/GenBank/DDBJ databases">
        <title>Sequencing the genomes of 1000 actinobacteria strains.</title>
        <authorList>
            <person name="Klenk H.-P."/>
        </authorList>
    </citation>
    <scope>NUCLEOTIDE SEQUENCE [LARGE SCALE GENOMIC DNA]</scope>
    <source>
        <strain evidence="2 3">DSM 29531</strain>
    </source>
</reference>
<gene>
    <name evidence="2" type="ORF">HNR15_000968</name>
</gene>
<protein>
    <recommendedName>
        <fullName evidence="4">Lipoprotein</fullName>
    </recommendedName>
</protein>
<keyword evidence="3" id="KW-1185">Reference proteome</keyword>
<comment type="caution">
    <text evidence="2">The sequence shown here is derived from an EMBL/GenBank/DDBJ whole genome shotgun (WGS) entry which is preliminary data.</text>
</comment>
<accession>A0A853DII4</accession>
<feature type="chain" id="PRO_5032579882" description="Lipoprotein" evidence="1">
    <location>
        <begin position="30"/>
        <end position="267"/>
    </location>
</feature>
<keyword evidence="1" id="KW-0732">Signal</keyword>
<name>A0A853DII4_9MICO</name>
<dbReference type="Proteomes" id="UP000571817">
    <property type="component" value="Unassembled WGS sequence"/>
</dbReference>
<evidence type="ECO:0000256" key="1">
    <source>
        <dbReference type="SAM" id="SignalP"/>
    </source>
</evidence>
<sequence length="267" mass="27320">MSRSRAALGGCLMGAAGILLTACSGGGGAASYDGPSSWPVQTATGVFTTGAVDPGSSARAAVSAPSTWNLTRSTPGDPNVDPSSWPDAATVFTDKQLVTLFPEAAKVKTPSCTKLTLPGGVKTPRNSSCTWSVSLPESGGTVSTVTLSFHGFGADGPMTAAWLAEERTQITGRITGDVFFTPGTFGAKGAYFLSNMHSSVLVSNGKNAAWIDLDFSGFYQAFGNNADKTLAGLRTQVFPVLVEDLVGRLPRTNEGVPLVGTATGTAS</sequence>
<dbReference type="EMBL" id="JACCFW010000001">
    <property type="protein sequence ID" value="NYJ74005.1"/>
    <property type="molecule type" value="Genomic_DNA"/>
</dbReference>
<organism evidence="2 3">
    <name type="scientific">Allobranchiibius huperziae</name>
    <dbReference type="NCBI Taxonomy" id="1874116"/>
    <lineage>
        <taxon>Bacteria</taxon>
        <taxon>Bacillati</taxon>
        <taxon>Actinomycetota</taxon>
        <taxon>Actinomycetes</taxon>
        <taxon>Micrococcales</taxon>
        <taxon>Dermacoccaceae</taxon>
        <taxon>Allobranchiibius</taxon>
    </lineage>
</organism>
<dbReference type="AlphaFoldDB" id="A0A853DII4"/>
<evidence type="ECO:0000313" key="2">
    <source>
        <dbReference type="EMBL" id="NYJ74005.1"/>
    </source>
</evidence>
<feature type="signal peptide" evidence="1">
    <location>
        <begin position="1"/>
        <end position="29"/>
    </location>
</feature>
<evidence type="ECO:0000313" key="3">
    <source>
        <dbReference type="Proteomes" id="UP000571817"/>
    </source>
</evidence>
<dbReference type="PROSITE" id="PS51257">
    <property type="entry name" value="PROKAR_LIPOPROTEIN"/>
    <property type="match status" value="1"/>
</dbReference>